<dbReference type="RefSeq" id="WP_091334170.1">
    <property type="nucleotide sequence ID" value="NZ_FNOW01000028.1"/>
</dbReference>
<feature type="signal peptide" evidence="2">
    <location>
        <begin position="1"/>
        <end position="26"/>
    </location>
</feature>
<evidence type="ECO:0000259" key="3">
    <source>
        <dbReference type="PROSITE" id="PS50112"/>
    </source>
</evidence>
<dbReference type="InterPro" id="IPR000160">
    <property type="entry name" value="GGDEF_dom"/>
</dbReference>
<dbReference type="InterPro" id="IPR000014">
    <property type="entry name" value="PAS"/>
</dbReference>
<dbReference type="Gene3D" id="3.30.70.270">
    <property type="match status" value="1"/>
</dbReference>
<dbReference type="PROSITE" id="PS50887">
    <property type="entry name" value="GGDEF"/>
    <property type="match status" value="1"/>
</dbReference>
<organism evidence="5 6">
    <name type="scientific">Allochromatium warmingii</name>
    <name type="common">Chromatium warmingii</name>
    <dbReference type="NCBI Taxonomy" id="61595"/>
    <lineage>
        <taxon>Bacteria</taxon>
        <taxon>Pseudomonadati</taxon>
        <taxon>Pseudomonadota</taxon>
        <taxon>Gammaproteobacteria</taxon>
        <taxon>Chromatiales</taxon>
        <taxon>Chromatiaceae</taxon>
        <taxon>Allochromatium</taxon>
    </lineage>
</organism>
<dbReference type="PANTHER" id="PTHR46663">
    <property type="entry name" value="DIGUANYLATE CYCLASE DGCT-RELATED"/>
    <property type="match status" value="1"/>
</dbReference>
<dbReference type="GO" id="GO:0003824">
    <property type="term" value="F:catalytic activity"/>
    <property type="evidence" value="ECO:0007669"/>
    <property type="project" value="UniProtKB-ARBA"/>
</dbReference>
<dbReference type="Proteomes" id="UP000198672">
    <property type="component" value="Unassembled WGS sequence"/>
</dbReference>
<keyword evidence="2" id="KW-0732">Signal</keyword>
<dbReference type="GO" id="GO:0006355">
    <property type="term" value="P:regulation of DNA-templated transcription"/>
    <property type="evidence" value="ECO:0007669"/>
    <property type="project" value="InterPro"/>
</dbReference>
<dbReference type="SMART" id="SM00091">
    <property type="entry name" value="PAS"/>
    <property type="match status" value="1"/>
</dbReference>
<dbReference type="PANTHER" id="PTHR46663:SF3">
    <property type="entry name" value="SLL0267 PROTEIN"/>
    <property type="match status" value="1"/>
</dbReference>
<dbReference type="SUPFAM" id="SSF53850">
    <property type="entry name" value="Periplasmic binding protein-like II"/>
    <property type="match status" value="1"/>
</dbReference>
<feature type="chain" id="PRO_5011759484" evidence="2">
    <location>
        <begin position="27"/>
        <end position="691"/>
    </location>
</feature>
<dbReference type="NCBIfam" id="TIGR00229">
    <property type="entry name" value="sensory_box"/>
    <property type="match status" value="1"/>
</dbReference>
<dbReference type="AlphaFoldDB" id="A0A1H3GZR3"/>
<sequence length="691" mass="77879">MLHRNTSICVRALWYGLLCVCTFAHANEPAQALESVTLQFKWSHAFQFAGYYAALEQGYYRDVGLDVRLLEAAPGTDPLQTVLSGQAQYGVGTSSLLLARAAGQPVVVLAVVFQHSPLVLVARQDLAAPGTQGIHDLVGKRVMIEPQSDELIAYLKQEGIQPERLIDIPHTFAPHDLIVGRVDAMSAYVTNELYYLDASGLSYQVYTPRSAGIDFYGDNLFTTEQELREHPHRVRAFREASLRGWHYAMEHPEEIVDLIIAKYSQHHSRAFYLFEAERMKPLLRTDLIEVGYMTRGRWQHIAATYADLELLPRDYPLDDFLYTPDGQSDLTQLYSALALLLIVSGITVYVARINQRLGLALAEKTRSEERHRIIFQTTASAGMVWREGFIVTDWNRQAEAVFGWKREEVLGRCFIDFMVPMVDRERLKPQLTRLVWENFLPYGINDNLTCDGRVITCEWFNAWLPERLGEPREVVSLANDISERQRLEAEIRQLAFFDPLTQLPNRRLLLDRLGCTLAALRREGGHGALMFLDLDNFKPLNDAYGHAVGDVLLIEVAHRLATCVRDMDTIARFGGDEFVVLLGRLDDDAICAAQQAQSVAEKILTRLGEPYRLAQANIATAIEHHCTASIGVVVFNDAADEEEILRRADTAMYTAKNNGRNRIAFDSNAANITLPQSAVTPSKRRAYSPVI</sequence>
<name>A0A1H3GZR3_ALLWA</name>
<dbReference type="Gene3D" id="3.30.450.20">
    <property type="entry name" value="PAS domain"/>
    <property type="match status" value="1"/>
</dbReference>
<evidence type="ECO:0000313" key="5">
    <source>
        <dbReference type="EMBL" id="SDY07859.1"/>
    </source>
</evidence>
<accession>A0A1H3GZR3</accession>
<dbReference type="Pfam" id="PF09084">
    <property type="entry name" value="NMT1"/>
    <property type="match status" value="1"/>
</dbReference>
<dbReference type="InterPro" id="IPR043128">
    <property type="entry name" value="Rev_trsase/Diguanyl_cyclase"/>
</dbReference>
<dbReference type="STRING" id="61595.SAMN05421644_1284"/>
<dbReference type="FunFam" id="3.30.70.270:FF:000001">
    <property type="entry name" value="Diguanylate cyclase domain protein"/>
    <property type="match status" value="1"/>
</dbReference>
<feature type="domain" description="GGDEF" evidence="4">
    <location>
        <begin position="525"/>
        <end position="668"/>
    </location>
</feature>
<dbReference type="Gene3D" id="3.40.190.10">
    <property type="entry name" value="Periplasmic binding protein-like II"/>
    <property type="match status" value="2"/>
</dbReference>
<dbReference type="InterPro" id="IPR035965">
    <property type="entry name" value="PAS-like_dom_sf"/>
</dbReference>
<gene>
    <name evidence="5" type="ORF">SAMN05421644_1284</name>
</gene>
<dbReference type="Pfam" id="PF00990">
    <property type="entry name" value="GGDEF"/>
    <property type="match status" value="1"/>
</dbReference>
<dbReference type="InterPro" id="IPR052163">
    <property type="entry name" value="DGC-Regulatory_Protein"/>
</dbReference>
<dbReference type="SUPFAM" id="SSF55073">
    <property type="entry name" value="Nucleotide cyclase"/>
    <property type="match status" value="1"/>
</dbReference>
<reference evidence="6" key="1">
    <citation type="submission" date="2016-10" db="EMBL/GenBank/DDBJ databases">
        <authorList>
            <person name="Varghese N."/>
            <person name="Submissions S."/>
        </authorList>
    </citation>
    <scope>NUCLEOTIDE SEQUENCE [LARGE SCALE GENOMIC DNA]</scope>
    <source>
        <strain evidence="6">DSM 173</strain>
    </source>
</reference>
<protein>
    <submittedName>
        <fullName evidence="5">PAS domain S-box-containing protein/diguanylate cyclase (GGDEF) domain-containing protein</fullName>
    </submittedName>
</protein>
<dbReference type="CDD" id="cd00130">
    <property type="entry name" value="PAS"/>
    <property type="match status" value="1"/>
</dbReference>
<dbReference type="InterPro" id="IPR015168">
    <property type="entry name" value="SsuA/THI5"/>
</dbReference>
<evidence type="ECO:0000256" key="2">
    <source>
        <dbReference type="SAM" id="SignalP"/>
    </source>
</evidence>
<dbReference type="SUPFAM" id="SSF55785">
    <property type="entry name" value="PYP-like sensor domain (PAS domain)"/>
    <property type="match status" value="1"/>
</dbReference>
<keyword evidence="6" id="KW-1185">Reference proteome</keyword>
<feature type="domain" description="PAS" evidence="3">
    <location>
        <begin position="367"/>
        <end position="438"/>
    </location>
</feature>
<evidence type="ECO:0000256" key="1">
    <source>
        <dbReference type="ARBA" id="ARBA00001946"/>
    </source>
</evidence>
<dbReference type="Pfam" id="PF00989">
    <property type="entry name" value="PAS"/>
    <property type="match status" value="1"/>
</dbReference>
<dbReference type="InterPro" id="IPR029787">
    <property type="entry name" value="Nucleotide_cyclase"/>
</dbReference>
<evidence type="ECO:0000313" key="6">
    <source>
        <dbReference type="Proteomes" id="UP000198672"/>
    </source>
</evidence>
<dbReference type="CDD" id="cd01949">
    <property type="entry name" value="GGDEF"/>
    <property type="match status" value="1"/>
</dbReference>
<dbReference type="InterPro" id="IPR013767">
    <property type="entry name" value="PAS_fold"/>
</dbReference>
<proteinExistence type="predicted"/>
<dbReference type="PROSITE" id="PS50112">
    <property type="entry name" value="PAS"/>
    <property type="match status" value="1"/>
</dbReference>
<evidence type="ECO:0000259" key="4">
    <source>
        <dbReference type="PROSITE" id="PS50887"/>
    </source>
</evidence>
<dbReference type="SMART" id="SM00267">
    <property type="entry name" value="GGDEF"/>
    <property type="match status" value="1"/>
</dbReference>
<dbReference type="OrthoDB" id="9180959at2"/>
<dbReference type="EMBL" id="FNOW01000028">
    <property type="protein sequence ID" value="SDY07859.1"/>
    <property type="molecule type" value="Genomic_DNA"/>
</dbReference>
<dbReference type="NCBIfam" id="TIGR00254">
    <property type="entry name" value="GGDEF"/>
    <property type="match status" value="1"/>
</dbReference>
<comment type="cofactor">
    <cofactor evidence="1">
        <name>Mg(2+)</name>
        <dbReference type="ChEBI" id="CHEBI:18420"/>
    </cofactor>
</comment>